<dbReference type="InterPro" id="IPR050491">
    <property type="entry name" value="AmpC-like"/>
</dbReference>
<evidence type="ECO:0000313" key="2">
    <source>
        <dbReference type="EMBL" id="GGD45500.1"/>
    </source>
</evidence>
<dbReference type="InterPro" id="IPR001466">
    <property type="entry name" value="Beta-lactam-related"/>
</dbReference>
<dbReference type="SUPFAM" id="SSF56601">
    <property type="entry name" value="beta-lactamase/transpeptidase-like"/>
    <property type="match status" value="1"/>
</dbReference>
<dbReference type="Pfam" id="PF00144">
    <property type="entry name" value="Beta-lactamase"/>
    <property type="match status" value="1"/>
</dbReference>
<dbReference type="RefSeq" id="WP_188369640.1">
    <property type="nucleotide sequence ID" value="NZ_BMFH01000001.1"/>
</dbReference>
<dbReference type="Gene3D" id="3.40.710.10">
    <property type="entry name" value="DD-peptidase/beta-lactamase superfamily"/>
    <property type="match status" value="1"/>
</dbReference>
<reference evidence="3" key="1">
    <citation type="journal article" date="2019" name="Int. J. Syst. Evol. Microbiol.">
        <title>The Global Catalogue of Microorganisms (GCM) 10K type strain sequencing project: providing services to taxonomists for standard genome sequencing and annotation.</title>
        <authorList>
            <consortium name="The Broad Institute Genomics Platform"/>
            <consortium name="The Broad Institute Genome Sequencing Center for Infectious Disease"/>
            <person name="Wu L."/>
            <person name="Ma J."/>
        </authorList>
    </citation>
    <scope>NUCLEOTIDE SEQUENCE [LARGE SCALE GENOMIC DNA]</scope>
    <source>
        <strain evidence="3">CGMCC 1.12606</strain>
    </source>
</reference>
<keyword evidence="2" id="KW-0378">Hydrolase</keyword>
<organism evidence="2 3">
    <name type="scientific">Muriicola marianensis</name>
    <dbReference type="NCBI Taxonomy" id="1324801"/>
    <lineage>
        <taxon>Bacteria</taxon>
        <taxon>Pseudomonadati</taxon>
        <taxon>Bacteroidota</taxon>
        <taxon>Flavobacteriia</taxon>
        <taxon>Flavobacteriales</taxon>
        <taxon>Flavobacteriaceae</taxon>
        <taxon>Muriicola</taxon>
    </lineage>
</organism>
<evidence type="ECO:0000259" key="1">
    <source>
        <dbReference type="Pfam" id="PF00144"/>
    </source>
</evidence>
<dbReference type="PANTHER" id="PTHR46825:SF9">
    <property type="entry name" value="BETA-LACTAMASE-RELATED DOMAIN-CONTAINING PROTEIN"/>
    <property type="match status" value="1"/>
</dbReference>
<proteinExistence type="predicted"/>
<protein>
    <submittedName>
        <fullName evidence="2">Serine hydrolase</fullName>
    </submittedName>
</protein>
<evidence type="ECO:0000313" key="3">
    <source>
        <dbReference type="Proteomes" id="UP000625780"/>
    </source>
</evidence>
<feature type="domain" description="Beta-lactamase-related" evidence="1">
    <location>
        <begin position="28"/>
        <end position="340"/>
    </location>
</feature>
<keyword evidence="3" id="KW-1185">Reference proteome</keyword>
<dbReference type="EMBL" id="BMFH01000001">
    <property type="protein sequence ID" value="GGD45500.1"/>
    <property type="molecule type" value="Genomic_DNA"/>
</dbReference>
<sequence length="356" mass="39848">MASFIEFFRKFFKDSSSGKRSGTFAEVDAAFLDLVENSSVPGLALTVLHKGKTLFQKGYGYADLERKIPVDPPKTIFRIASASKPIAAMALARMVADGKINLDESFYNYVPYFPKKEFDFTIRQLAGHTAGIRGYRGKEYALNKPYAIRDSLKVFQQDPLQFEPGAGYLYNSFDWVLISLAMEEVSGMPFAHYVREKVLDPLGMDHTQEEVPGELPEHTTVFYTRTRNGFRPSVEVDNRYKLAGGGYLSTTEDLARLGKACLESTLVPPDVMREFLTAQKVKGRSTYYGLGWQVSIDIAGRSFVGHVGNGVGGYSNFFVYPEEEMVISLLINCSDPKIQDHLDRHIIPVVLNLADI</sequence>
<comment type="caution">
    <text evidence="2">The sequence shown here is derived from an EMBL/GenBank/DDBJ whole genome shotgun (WGS) entry which is preliminary data.</text>
</comment>
<gene>
    <name evidence="2" type="ORF">GCM10011361_10580</name>
</gene>
<dbReference type="Proteomes" id="UP000625780">
    <property type="component" value="Unassembled WGS sequence"/>
</dbReference>
<dbReference type="InterPro" id="IPR012338">
    <property type="entry name" value="Beta-lactam/transpept-like"/>
</dbReference>
<dbReference type="PANTHER" id="PTHR46825">
    <property type="entry name" value="D-ALANYL-D-ALANINE-CARBOXYPEPTIDASE/ENDOPEPTIDASE AMPH"/>
    <property type="match status" value="1"/>
</dbReference>
<dbReference type="GO" id="GO:0016787">
    <property type="term" value="F:hydrolase activity"/>
    <property type="evidence" value="ECO:0007669"/>
    <property type="project" value="UniProtKB-KW"/>
</dbReference>
<name>A0ABQ1QWC7_9FLAO</name>
<accession>A0ABQ1QWC7</accession>